<evidence type="ECO:0000259" key="7">
    <source>
        <dbReference type="Pfam" id="PF05460"/>
    </source>
</evidence>
<dbReference type="Pfam" id="PF21913">
    <property type="entry name" value="ORC6_2nd"/>
    <property type="match status" value="1"/>
</dbReference>
<keyword evidence="5" id="KW-0539">Nucleus</keyword>
<dbReference type="Gene3D" id="1.10.472.10">
    <property type="entry name" value="Cyclin-like"/>
    <property type="match status" value="1"/>
</dbReference>
<feature type="domain" description="ORC6 first cyclin-like" evidence="7">
    <location>
        <begin position="14"/>
        <end position="100"/>
    </location>
</feature>
<proteinExistence type="inferred from homology"/>
<reference evidence="9" key="1">
    <citation type="submission" date="2015-11" db="EMBL/GenBank/DDBJ databases">
        <title>De novo transcriptome assembly of four potential Pierce s Disease insect vectors from Arizona vineyards.</title>
        <authorList>
            <person name="Tassone E.E."/>
        </authorList>
    </citation>
    <scope>NUCLEOTIDE SEQUENCE</scope>
</reference>
<dbReference type="AlphaFoldDB" id="A0A1B6FT33"/>
<dbReference type="GO" id="GO:0006270">
    <property type="term" value="P:DNA replication initiation"/>
    <property type="evidence" value="ECO:0007669"/>
    <property type="project" value="TreeGrafter"/>
</dbReference>
<organism evidence="9">
    <name type="scientific">Cuerna arida</name>
    <dbReference type="NCBI Taxonomy" id="1464854"/>
    <lineage>
        <taxon>Eukaryota</taxon>
        <taxon>Metazoa</taxon>
        <taxon>Ecdysozoa</taxon>
        <taxon>Arthropoda</taxon>
        <taxon>Hexapoda</taxon>
        <taxon>Insecta</taxon>
        <taxon>Pterygota</taxon>
        <taxon>Neoptera</taxon>
        <taxon>Paraneoptera</taxon>
        <taxon>Hemiptera</taxon>
        <taxon>Auchenorrhyncha</taxon>
        <taxon>Membracoidea</taxon>
        <taxon>Cicadellidae</taxon>
        <taxon>Cicadellinae</taxon>
        <taxon>Proconiini</taxon>
        <taxon>Cuerna</taxon>
    </lineage>
</organism>
<feature type="domain" description="ORC6 second cyclin-like" evidence="8">
    <location>
        <begin position="104"/>
        <end position="189"/>
    </location>
</feature>
<name>A0A1B6FT33_9HEMI</name>
<evidence type="ECO:0000313" key="9">
    <source>
        <dbReference type="EMBL" id="JAS53334.1"/>
    </source>
</evidence>
<dbReference type="PANTHER" id="PTHR13394">
    <property type="entry name" value="ORIGIN RECOGNITION COMPLEX SUBUNIT 6"/>
    <property type="match status" value="1"/>
</dbReference>
<evidence type="ECO:0008006" key="11">
    <source>
        <dbReference type="Google" id="ProtNLM"/>
    </source>
</evidence>
<feature type="region of interest" description="Disordered" evidence="6">
    <location>
        <begin position="217"/>
        <end position="256"/>
    </location>
</feature>
<protein>
    <recommendedName>
        <fullName evidence="11">Origin recognition complex subunit 6</fullName>
    </recommendedName>
</protein>
<comment type="subcellular location">
    <subcellularLocation>
        <location evidence="1">Nucleus</location>
    </subcellularLocation>
</comment>
<feature type="compositionally biased region" description="Polar residues" evidence="6">
    <location>
        <begin position="217"/>
        <end position="226"/>
    </location>
</feature>
<dbReference type="EMBL" id="GECZ01016435">
    <property type="protein sequence ID" value="JAS53334.1"/>
    <property type="molecule type" value="Transcribed_RNA"/>
</dbReference>
<evidence type="ECO:0000313" key="10">
    <source>
        <dbReference type="EMBL" id="JAS69480.1"/>
    </source>
</evidence>
<evidence type="ECO:0000256" key="4">
    <source>
        <dbReference type="ARBA" id="ARBA00023125"/>
    </source>
</evidence>
<evidence type="ECO:0000256" key="6">
    <source>
        <dbReference type="SAM" id="MobiDB-lite"/>
    </source>
</evidence>
<comment type="similarity">
    <text evidence="2">Belongs to the ORC6 family.</text>
</comment>
<evidence type="ECO:0000256" key="1">
    <source>
        <dbReference type="ARBA" id="ARBA00004123"/>
    </source>
</evidence>
<evidence type="ECO:0000256" key="3">
    <source>
        <dbReference type="ARBA" id="ARBA00022705"/>
    </source>
</evidence>
<dbReference type="GO" id="GO:0003677">
    <property type="term" value="F:DNA binding"/>
    <property type="evidence" value="ECO:0007669"/>
    <property type="project" value="UniProtKB-KW"/>
</dbReference>
<evidence type="ECO:0000259" key="8">
    <source>
        <dbReference type="Pfam" id="PF21913"/>
    </source>
</evidence>
<feature type="compositionally biased region" description="Basic and acidic residues" evidence="6">
    <location>
        <begin position="227"/>
        <end position="247"/>
    </location>
</feature>
<dbReference type="PANTHER" id="PTHR13394:SF0">
    <property type="entry name" value="ORIGIN RECOGNITION COMPLEX SUBUNIT 6"/>
    <property type="match status" value="1"/>
</dbReference>
<accession>A0A1B6FT33</accession>
<dbReference type="InterPro" id="IPR020529">
    <property type="entry name" value="ORC6_met/pln"/>
</dbReference>
<dbReference type="InterPro" id="IPR054113">
    <property type="entry name" value="ORC6_cyclin-like_2nd"/>
</dbReference>
<dbReference type="Pfam" id="PF05460">
    <property type="entry name" value="ORC6"/>
    <property type="match status" value="1"/>
</dbReference>
<dbReference type="InterPro" id="IPR008721">
    <property type="entry name" value="ORC6_cyclin_first"/>
</dbReference>
<gene>
    <name evidence="9" type="ORF">g.5603</name>
    <name evidence="10" type="ORF">g.5605</name>
</gene>
<evidence type="ECO:0000256" key="5">
    <source>
        <dbReference type="ARBA" id="ARBA00023242"/>
    </source>
</evidence>
<dbReference type="GO" id="GO:0005664">
    <property type="term" value="C:nuclear origin of replication recognition complex"/>
    <property type="evidence" value="ECO:0007669"/>
    <property type="project" value="InterPro"/>
</dbReference>
<dbReference type="EMBL" id="GECZ01000289">
    <property type="protein sequence ID" value="JAS69480.1"/>
    <property type="molecule type" value="Transcribed_RNA"/>
</dbReference>
<keyword evidence="3" id="KW-0235">DNA replication</keyword>
<keyword evidence="4" id="KW-0238">DNA-binding</keyword>
<sequence length="256" mass="29002">MNYVCSEDEMKLLNKLQEKLTLETSEKLTRKGYEYVRLLKLKRGAGLVNMSDTCAMVICLNLAADKLAYTFDKIQAVKLAAVTKKNYASLYHTVEKVLGLDKPVTVSELCVRLACTEVSELAQRLIDRYVRNRDEGLIKCPPIDLSHPMYACAAVLAACKYRKVKVKREQLVDLSRIKAKNLDSLAGELAALAESTERQTSQKRGHHLIDLVEQMVKESQNTSVNTEENKEEEKEEKPKESFAEWKKRMLSKAGNT</sequence>
<evidence type="ECO:0000256" key="2">
    <source>
        <dbReference type="ARBA" id="ARBA00010840"/>
    </source>
</evidence>